<keyword evidence="1" id="KW-0805">Transcription regulation</keyword>
<comment type="caution">
    <text evidence="5">The sequence shown here is derived from an EMBL/GenBank/DDBJ whole genome shotgun (WGS) entry which is preliminary data.</text>
</comment>
<dbReference type="PROSITE" id="PS50995">
    <property type="entry name" value="HTH_MARR_2"/>
    <property type="match status" value="1"/>
</dbReference>
<feature type="domain" description="HTH marR-type" evidence="4">
    <location>
        <begin position="28"/>
        <end position="163"/>
    </location>
</feature>
<keyword evidence="3" id="KW-0804">Transcription</keyword>
<dbReference type="EMBL" id="LNUW01000037">
    <property type="protein sequence ID" value="KXG84308.1"/>
    <property type="molecule type" value="Genomic_DNA"/>
</dbReference>
<evidence type="ECO:0000256" key="2">
    <source>
        <dbReference type="ARBA" id="ARBA00023125"/>
    </source>
</evidence>
<dbReference type="AlphaFoldDB" id="A0A135NYR8"/>
<dbReference type="PRINTS" id="PR00598">
    <property type="entry name" value="HTHMARR"/>
</dbReference>
<gene>
    <name evidence="5" type="ORF">ATO67_12320</name>
</gene>
<dbReference type="Gene3D" id="1.10.10.10">
    <property type="entry name" value="Winged helix-like DNA-binding domain superfamily/Winged helix DNA-binding domain"/>
    <property type="match status" value="1"/>
</dbReference>
<dbReference type="Proteomes" id="UP000070498">
    <property type="component" value="Unassembled WGS sequence"/>
</dbReference>
<dbReference type="RefSeq" id="WP_067649216.1">
    <property type="nucleotide sequence ID" value="NZ_KQ961029.1"/>
</dbReference>
<dbReference type="InterPro" id="IPR023187">
    <property type="entry name" value="Tscrpt_reg_MarR-type_CS"/>
</dbReference>
<dbReference type="PANTHER" id="PTHR42756">
    <property type="entry name" value="TRANSCRIPTIONAL REGULATOR, MARR"/>
    <property type="match status" value="1"/>
</dbReference>
<dbReference type="Pfam" id="PF01047">
    <property type="entry name" value="MarR"/>
    <property type="match status" value="1"/>
</dbReference>
<reference evidence="5 6" key="1">
    <citation type="submission" date="2015-11" db="EMBL/GenBank/DDBJ databases">
        <title>Draft genome sequence of Agrobacterium sp. R89-1.</title>
        <authorList>
            <person name="Zahradnik J."/>
            <person name="Kyslikova E."/>
            <person name="Palyzova A."/>
            <person name="Kyslik P."/>
        </authorList>
    </citation>
    <scope>NUCLEOTIDE SEQUENCE [LARGE SCALE GENOMIC DNA]</scope>
    <source>
        <strain evidence="5 6">R89-1</strain>
    </source>
</reference>
<dbReference type="PANTHER" id="PTHR42756:SF1">
    <property type="entry name" value="TRANSCRIPTIONAL REPRESSOR OF EMRAB OPERON"/>
    <property type="match status" value="1"/>
</dbReference>
<evidence type="ECO:0000313" key="6">
    <source>
        <dbReference type="Proteomes" id="UP000070498"/>
    </source>
</evidence>
<evidence type="ECO:0000256" key="3">
    <source>
        <dbReference type="ARBA" id="ARBA00023163"/>
    </source>
</evidence>
<dbReference type="PROSITE" id="PS01117">
    <property type="entry name" value="HTH_MARR_1"/>
    <property type="match status" value="1"/>
</dbReference>
<dbReference type="SMART" id="SM00347">
    <property type="entry name" value="HTH_MARR"/>
    <property type="match status" value="1"/>
</dbReference>
<name>A0A135NYR8_9HYPH</name>
<proteinExistence type="predicted"/>
<evidence type="ECO:0000313" key="5">
    <source>
        <dbReference type="EMBL" id="KXG84308.1"/>
    </source>
</evidence>
<accession>A0A135NYR8</accession>
<dbReference type="GO" id="GO:0003700">
    <property type="term" value="F:DNA-binding transcription factor activity"/>
    <property type="evidence" value="ECO:0007669"/>
    <property type="project" value="InterPro"/>
</dbReference>
<evidence type="ECO:0000259" key="4">
    <source>
        <dbReference type="PROSITE" id="PS50995"/>
    </source>
</evidence>
<keyword evidence="2" id="KW-0238">DNA-binding</keyword>
<sequence length="166" mass="18394">MAEKPADDHVDRILAQWAKERPDLDVEPMGIMGRLHRLATHLGREVEAVLLQHGLSSSAFDVMATLRRAGAPYRLSPGELLDMTMVSSGTMTNRIDQLEKAGLVERINNPEDRRSVLIALTDKGFATVDAAVTAHVENQHRLLAAISEKDKTEFNRLLKTFLAGLE</sequence>
<dbReference type="SUPFAM" id="SSF46785">
    <property type="entry name" value="Winged helix' DNA-binding domain"/>
    <property type="match status" value="1"/>
</dbReference>
<dbReference type="GO" id="GO:0003677">
    <property type="term" value="F:DNA binding"/>
    <property type="evidence" value="ECO:0007669"/>
    <property type="project" value="UniProtKB-KW"/>
</dbReference>
<dbReference type="InterPro" id="IPR036388">
    <property type="entry name" value="WH-like_DNA-bd_sf"/>
</dbReference>
<dbReference type="InterPro" id="IPR036390">
    <property type="entry name" value="WH_DNA-bd_sf"/>
</dbReference>
<keyword evidence="6" id="KW-1185">Reference proteome</keyword>
<organism evidence="5 6">
    <name type="scientific">Agrobacterium bohemicum</name>
    <dbReference type="NCBI Taxonomy" id="2052828"/>
    <lineage>
        <taxon>Bacteria</taxon>
        <taxon>Pseudomonadati</taxon>
        <taxon>Pseudomonadota</taxon>
        <taxon>Alphaproteobacteria</taxon>
        <taxon>Hyphomicrobiales</taxon>
        <taxon>Rhizobiaceae</taxon>
        <taxon>Rhizobium/Agrobacterium group</taxon>
        <taxon>Agrobacterium</taxon>
    </lineage>
</organism>
<protein>
    <submittedName>
        <fullName evidence="5">Transcriptional regulator</fullName>
    </submittedName>
</protein>
<evidence type="ECO:0000256" key="1">
    <source>
        <dbReference type="ARBA" id="ARBA00023015"/>
    </source>
</evidence>
<dbReference type="InterPro" id="IPR000835">
    <property type="entry name" value="HTH_MarR-typ"/>
</dbReference>